<evidence type="ECO:0000256" key="4">
    <source>
        <dbReference type="SAM" id="MobiDB-lite"/>
    </source>
</evidence>
<comment type="caution">
    <text evidence="5">The sequence shown here is derived from an EMBL/GenBank/DDBJ whole genome shotgun (WGS) entry which is preliminary data.</text>
</comment>
<dbReference type="EMBL" id="MU842904">
    <property type="protein sequence ID" value="KAK2026968.1"/>
    <property type="molecule type" value="Genomic_DNA"/>
</dbReference>
<evidence type="ECO:0000313" key="6">
    <source>
        <dbReference type="Proteomes" id="UP001232148"/>
    </source>
</evidence>
<sequence length="171" mass="19106">MDLAFNEGSPPEEFPLPHACDLGGRGGCVVLLKPTTRSFSRRSAKKACGCAGCGGEDWDETQTMLFRRSWLANPRGDRLHSGSSDRASIGTRSQNETAESVLERSREDRPRGMRISCRELPVARGPIIGCPITMQKISYVYDAIRVRDCREVLISGRWPTSWKRVSPRLPR</sequence>
<name>A0AAD9M315_9PEZI</name>
<comment type="similarity">
    <text evidence="1">Belongs to the bacterial solute-binding protein 1 family.</text>
</comment>
<protein>
    <submittedName>
        <fullName evidence="5">Uncharacterized protein</fullName>
    </submittedName>
</protein>
<keyword evidence="2" id="KW-0813">Transport</keyword>
<feature type="compositionally biased region" description="Polar residues" evidence="4">
    <location>
        <begin position="81"/>
        <end position="98"/>
    </location>
</feature>
<accession>A0AAD9M315</accession>
<keyword evidence="6" id="KW-1185">Reference proteome</keyword>
<evidence type="ECO:0000256" key="2">
    <source>
        <dbReference type="ARBA" id="ARBA00022448"/>
    </source>
</evidence>
<feature type="region of interest" description="Disordered" evidence="4">
    <location>
        <begin position="74"/>
        <end position="109"/>
    </location>
</feature>
<reference evidence="5" key="1">
    <citation type="submission" date="2021-06" db="EMBL/GenBank/DDBJ databases">
        <title>Comparative genomics, transcriptomics and evolutionary studies reveal genomic signatures of adaptation to plant cell wall in hemibiotrophic fungi.</title>
        <authorList>
            <consortium name="DOE Joint Genome Institute"/>
            <person name="Baroncelli R."/>
            <person name="Diaz J.F."/>
            <person name="Benocci T."/>
            <person name="Peng M."/>
            <person name="Battaglia E."/>
            <person name="Haridas S."/>
            <person name="Andreopoulos W."/>
            <person name="Labutti K."/>
            <person name="Pangilinan J."/>
            <person name="Floch G.L."/>
            <person name="Makela M.R."/>
            <person name="Henrissat B."/>
            <person name="Grigoriev I.V."/>
            <person name="Crouch J.A."/>
            <person name="De Vries R.P."/>
            <person name="Sukno S.A."/>
            <person name="Thon M.R."/>
        </authorList>
    </citation>
    <scope>NUCLEOTIDE SEQUENCE</scope>
    <source>
        <strain evidence="5">MAFF235873</strain>
    </source>
</reference>
<dbReference type="InterPro" id="IPR006061">
    <property type="entry name" value="SBP_1_CS"/>
</dbReference>
<gene>
    <name evidence="5" type="ORF">LX32DRAFT_459608</name>
</gene>
<dbReference type="PROSITE" id="PS01037">
    <property type="entry name" value="SBP_BACTERIAL_1"/>
    <property type="match status" value="1"/>
</dbReference>
<dbReference type="AlphaFoldDB" id="A0AAD9M315"/>
<evidence type="ECO:0000313" key="5">
    <source>
        <dbReference type="EMBL" id="KAK2026968.1"/>
    </source>
</evidence>
<dbReference type="Proteomes" id="UP001232148">
    <property type="component" value="Unassembled WGS sequence"/>
</dbReference>
<proteinExistence type="inferred from homology"/>
<organism evidence="5 6">
    <name type="scientific">Colletotrichum zoysiae</name>
    <dbReference type="NCBI Taxonomy" id="1216348"/>
    <lineage>
        <taxon>Eukaryota</taxon>
        <taxon>Fungi</taxon>
        <taxon>Dikarya</taxon>
        <taxon>Ascomycota</taxon>
        <taxon>Pezizomycotina</taxon>
        <taxon>Sordariomycetes</taxon>
        <taxon>Hypocreomycetidae</taxon>
        <taxon>Glomerellales</taxon>
        <taxon>Glomerellaceae</taxon>
        <taxon>Colletotrichum</taxon>
        <taxon>Colletotrichum graminicola species complex</taxon>
    </lineage>
</organism>
<dbReference type="GO" id="GO:0055085">
    <property type="term" value="P:transmembrane transport"/>
    <property type="evidence" value="ECO:0007669"/>
    <property type="project" value="InterPro"/>
</dbReference>
<evidence type="ECO:0000256" key="3">
    <source>
        <dbReference type="ARBA" id="ARBA00022729"/>
    </source>
</evidence>
<evidence type="ECO:0000256" key="1">
    <source>
        <dbReference type="ARBA" id="ARBA00008520"/>
    </source>
</evidence>
<keyword evidence="3" id="KW-0732">Signal</keyword>